<accession>A0A2M9R4Y1</accession>
<sequence>MTQYFERKDSLRSKFTFKSYLVLLLTIVCLYLLFMVVPTFFGNSYYDNKPFPKIFILGLIIFTFIYLVFGELRTKYITIELTQNNIVVKRFFGAIIKSYKASEIDGWKYSMLPSRGGTYEYLYFYQNNKKKIKISEFYHKNYKQLKNEIQSQYKYLGYEEFSYLDELKEMFK</sequence>
<keyword evidence="3" id="KW-1185">Reference proteome</keyword>
<reference evidence="2 3" key="1">
    <citation type="submission" date="2017-06" db="EMBL/GenBank/DDBJ databases">
        <title>Description of Avrilella dinanensis gen. nov. sp. nov.</title>
        <authorList>
            <person name="Leyer C."/>
            <person name="Sassi M."/>
            <person name="Minet J."/>
            <person name="Kayal S."/>
            <person name="Cattoir V."/>
        </authorList>
    </citation>
    <scope>NUCLEOTIDE SEQUENCE [LARGE SCALE GENOMIC DNA]</scope>
    <source>
        <strain evidence="2 3">UR159</strain>
    </source>
</reference>
<keyword evidence="1" id="KW-0472">Membrane</keyword>
<evidence type="ECO:0000313" key="3">
    <source>
        <dbReference type="Proteomes" id="UP000231960"/>
    </source>
</evidence>
<evidence type="ECO:0000313" key="2">
    <source>
        <dbReference type="EMBL" id="PJR03926.1"/>
    </source>
</evidence>
<keyword evidence="1" id="KW-1133">Transmembrane helix</keyword>
<keyword evidence="1" id="KW-0812">Transmembrane</keyword>
<gene>
    <name evidence="2" type="ORF">CDL10_04845</name>
</gene>
<organism evidence="2 3">
    <name type="scientific">Avrilella dinanensis</name>
    <dbReference type="NCBI Taxonomy" id="2008672"/>
    <lineage>
        <taxon>Bacteria</taxon>
        <taxon>Pseudomonadati</taxon>
        <taxon>Bacteroidota</taxon>
        <taxon>Flavobacteriia</taxon>
        <taxon>Flavobacteriales</taxon>
        <taxon>Flavobacteriaceae</taxon>
        <taxon>Avrilella</taxon>
    </lineage>
</organism>
<dbReference type="Proteomes" id="UP000231960">
    <property type="component" value="Unassembled WGS sequence"/>
</dbReference>
<dbReference type="AlphaFoldDB" id="A0A2M9R4Y1"/>
<comment type="caution">
    <text evidence="2">The sequence shown here is derived from an EMBL/GenBank/DDBJ whole genome shotgun (WGS) entry which is preliminary data.</text>
</comment>
<name>A0A2M9R4Y1_9FLAO</name>
<feature type="transmembrane region" description="Helical" evidence="1">
    <location>
        <begin position="53"/>
        <end position="69"/>
    </location>
</feature>
<protein>
    <submittedName>
        <fullName evidence="2">Uncharacterized protein</fullName>
    </submittedName>
</protein>
<feature type="transmembrane region" description="Helical" evidence="1">
    <location>
        <begin position="20"/>
        <end position="41"/>
    </location>
</feature>
<proteinExistence type="predicted"/>
<evidence type="ECO:0000256" key="1">
    <source>
        <dbReference type="SAM" id="Phobius"/>
    </source>
</evidence>
<dbReference type="EMBL" id="NIPO01000001">
    <property type="protein sequence ID" value="PJR03926.1"/>
    <property type="molecule type" value="Genomic_DNA"/>
</dbReference>